<reference evidence="3 4" key="1">
    <citation type="journal article" date="2015" name="BMC Genomics">
        <title>Genome mining reveals unlocked bioactive potential of marine Gram-negative bacteria.</title>
        <authorList>
            <person name="Machado H."/>
            <person name="Sonnenschein E.C."/>
            <person name="Melchiorsen J."/>
            <person name="Gram L."/>
        </authorList>
    </citation>
    <scope>NUCLEOTIDE SEQUENCE [LARGE SCALE GENOMIC DNA]</scope>
    <source>
        <strain evidence="3 4">S3137</strain>
    </source>
</reference>
<gene>
    <name evidence="3" type="ORF">TW72_05540</name>
</gene>
<comment type="caution">
    <text evidence="3">The sequence shown here is derived from an EMBL/GenBank/DDBJ whole genome shotgun (WGS) entry which is preliminary data.</text>
</comment>
<dbReference type="PATRIC" id="fig|151081.8.peg.8"/>
<dbReference type="InterPro" id="IPR010502">
    <property type="entry name" value="Carb-bd_dom_fam9"/>
</dbReference>
<evidence type="ECO:0000259" key="2">
    <source>
        <dbReference type="Pfam" id="PF19313"/>
    </source>
</evidence>
<accession>A0A0F4PZX8</accession>
<dbReference type="Gene3D" id="2.60.40.1190">
    <property type="match status" value="1"/>
</dbReference>
<dbReference type="CDD" id="cd09618">
    <property type="entry name" value="CBM9_like_2"/>
    <property type="match status" value="1"/>
</dbReference>
<dbReference type="Proteomes" id="UP000033664">
    <property type="component" value="Unassembled WGS sequence"/>
</dbReference>
<dbReference type="OrthoDB" id="9786766at2"/>
<dbReference type="AlphaFoldDB" id="A0A0F4PZX8"/>
<dbReference type="SUPFAM" id="SSF49344">
    <property type="entry name" value="CBD9-like"/>
    <property type="match status" value="1"/>
</dbReference>
<protein>
    <submittedName>
        <fullName evidence="3">Uncharacterized protein</fullName>
    </submittedName>
</protein>
<dbReference type="eggNOG" id="COG2091">
    <property type="taxonomic scope" value="Bacteria"/>
</dbReference>
<dbReference type="EMBL" id="JXXZ01000004">
    <property type="protein sequence ID" value="KJZ01287.1"/>
    <property type="molecule type" value="Genomic_DNA"/>
</dbReference>
<proteinExistence type="predicted"/>
<evidence type="ECO:0000313" key="3">
    <source>
        <dbReference type="EMBL" id="KJZ01287.1"/>
    </source>
</evidence>
<dbReference type="Pfam" id="PF06452">
    <property type="entry name" value="CBM9_1"/>
    <property type="match status" value="1"/>
</dbReference>
<dbReference type="InterPro" id="IPR045670">
    <property type="entry name" value="DUF5916"/>
</dbReference>
<dbReference type="GO" id="GO:0016052">
    <property type="term" value="P:carbohydrate catabolic process"/>
    <property type="evidence" value="ECO:0007669"/>
    <property type="project" value="InterPro"/>
</dbReference>
<name>A0A0F4PZX8_9GAMM</name>
<dbReference type="GO" id="GO:0004553">
    <property type="term" value="F:hydrolase activity, hydrolyzing O-glycosyl compounds"/>
    <property type="evidence" value="ECO:0007669"/>
    <property type="project" value="InterPro"/>
</dbReference>
<keyword evidence="4" id="KW-1185">Reference proteome</keyword>
<dbReference type="Pfam" id="PF19313">
    <property type="entry name" value="DUF5916"/>
    <property type="match status" value="1"/>
</dbReference>
<sequence length="771" mass="87880">MAVTPFIVLAETAQPALNIPYLADAATIDGRLDEPQWQQAKRISVNNITWPYENKPSPVSTTALIYENDDTLYLGFIAEDPHPEKIRAFYRDRDSAWDDDLVGIKLDTYGSAKLAYQFFVNPLGVQQDSIENELSKTENSAWDGIWDSAGHITAQGYQVEIALPMRMFNFDDAPRSQAMTMELVRFYPRNERLRLSSMQLDHGNHCWICQMPQVNGFANAKQSSNLIVVPSLVLNQQQQRDINGAVLKPWQKDNNIEPSLDLKWGITPDLTLNATVNPDFSQVEADVAQLNVNESFSLFFPEKRSFFLDNADYFASNLNLIYTRNIASPGAGAKLTGSKNGHTVAAFISNDEQTNVLIPGNLGSRVVSLEQHSQAGALRYRYDISSAFSLGASSTFRRSDDYHNEVLSIDSKYRFDDFTTLVVQALASQSDYSEDFIEQLCDADEPCQAPPVQPCDSRYDCGYSEALLRVNERHYDGYGYYLSLDRDTKYYSLFGNYHMRSRGLRADLGFLSETDFNKFTTGGEYRWYAEQDAWWNRARWYADWDITHNQAGELIEKEAQSFVSLDGPWQSYLELGTISRERRGLRADPSSLAIDGNSVRFNENEINLFASIKPSAGVVADIDVTQGNKVDLANNRLGEFVRIRPTVNYNINSHLALRLRHTYEDLQRRSGEDIFSANLSDLRLTYQFNLRSFLRLTMIYTDIEREPSSYVKEVDARYRALSTQLLYSYKLNPQSVVFVGYSDSGYQDDDLSRLEKDNRTLFAKFSYAWIL</sequence>
<feature type="domain" description="Carbohydrate-binding" evidence="1">
    <location>
        <begin position="28"/>
        <end position="177"/>
    </location>
</feature>
<evidence type="ECO:0000313" key="4">
    <source>
        <dbReference type="Proteomes" id="UP000033664"/>
    </source>
</evidence>
<organism evidence="3 4">
    <name type="scientific">Pseudoalteromonas ruthenica</name>
    <dbReference type="NCBI Taxonomy" id="151081"/>
    <lineage>
        <taxon>Bacteria</taxon>
        <taxon>Pseudomonadati</taxon>
        <taxon>Pseudomonadota</taxon>
        <taxon>Gammaproteobacteria</taxon>
        <taxon>Alteromonadales</taxon>
        <taxon>Pseudoalteromonadaceae</taxon>
        <taxon>Pseudoalteromonas</taxon>
    </lineage>
</organism>
<dbReference type="GO" id="GO:0030246">
    <property type="term" value="F:carbohydrate binding"/>
    <property type="evidence" value="ECO:0007669"/>
    <property type="project" value="InterPro"/>
</dbReference>
<feature type="domain" description="DUF5916" evidence="2">
    <location>
        <begin position="253"/>
        <end position="332"/>
    </location>
</feature>
<evidence type="ECO:0000259" key="1">
    <source>
        <dbReference type="Pfam" id="PF06452"/>
    </source>
</evidence>